<dbReference type="UniPathway" id="UPA00845"/>
<keyword evidence="4" id="KW-0333">Golgi apparatus</keyword>
<keyword evidence="3 4" id="KW-0808">Transferase</keyword>
<proteinExistence type="inferred from homology"/>
<dbReference type="GO" id="GO:0045489">
    <property type="term" value="P:pectin biosynthetic process"/>
    <property type="evidence" value="ECO:0007669"/>
    <property type="project" value="UniProtKB-UniPathway"/>
</dbReference>
<dbReference type="Pfam" id="PF25557">
    <property type="entry name" value="GAUT_1"/>
    <property type="match status" value="1"/>
</dbReference>
<keyword evidence="4" id="KW-0961">Cell wall biogenesis/degradation</keyword>
<gene>
    <name evidence="5" type="ORF">SI7747_10013658</name>
</gene>
<dbReference type="Gene3D" id="3.90.550.10">
    <property type="entry name" value="Spore Coat Polysaccharide Biosynthesis Protein SpsA, Chain A"/>
    <property type="match status" value="1"/>
</dbReference>
<evidence type="ECO:0000256" key="3">
    <source>
        <dbReference type="ARBA" id="ARBA00022676"/>
    </source>
</evidence>
<accession>A0A7I8JC00</accession>
<keyword evidence="3 4" id="KW-0328">Glycosyltransferase</keyword>
<dbReference type="GO" id="GO:0047262">
    <property type="term" value="F:polygalacturonate 4-alpha-galacturonosyltransferase activity"/>
    <property type="evidence" value="ECO:0007669"/>
    <property type="project" value="InterPro"/>
</dbReference>
<evidence type="ECO:0000313" key="5">
    <source>
        <dbReference type="EMBL" id="CAA2628009.1"/>
    </source>
</evidence>
<dbReference type="EC" id="2.4.1.-" evidence="4"/>
<dbReference type="PANTHER" id="PTHR32116">
    <property type="entry name" value="GALACTURONOSYLTRANSFERASE 4-RELATED"/>
    <property type="match status" value="1"/>
</dbReference>
<dbReference type="GO" id="GO:0071555">
    <property type="term" value="P:cell wall organization"/>
    <property type="evidence" value="ECO:0007669"/>
    <property type="project" value="UniProtKB-KW"/>
</dbReference>
<dbReference type="PANTHER" id="PTHR32116:SF0">
    <property type="entry name" value="GALACTURONOSYLTRANSFERASE 6-RELATED"/>
    <property type="match status" value="1"/>
</dbReference>
<evidence type="ECO:0000256" key="4">
    <source>
        <dbReference type="RuleBase" id="RU362027"/>
    </source>
</evidence>
<comment type="similarity">
    <text evidence="2 4">Belongs to the glycosyltransferase 8 family.</text>
</comment>
<sequence length="395" mass="44245">MRDQLIMARAYLQFTPPNSNSRLVRELKLRIKEVKSILSQANKDSDLSRSMPSALQRMRAMEASLSKAGRAYPDCAAMATNLRTMAYNSEEQLRAQSDQVSHLVHLAAGTISKGLHCLSMQLTSRYFGLRPEQRELPKKSRTRRADLYHLAIFSDNILACSVVIKSAVSSSADPSKLVIHVVTDSLNFPAMTMWFLMNPPRPASVHVASTEDFAWLPVDFGSQLRRSVGVNPRFVSPLNHLRFYLPQIFPFLGKVLLLDHDVVVRKDLRPLWRVNLKGKVNGAVETCGGGSSPSLRLESFVDLSDPALAGAFDPKSCPWAFGMNIFDLDQNSWKAGTLPLGLLTFYNHTRLLARRWHLLGSAAGLTGPPGRTYRGYWARFVDYGHPLLRQCNIHE</sequence>
<dbReference type="InterPro" id="IPR002495">
    <property type="entry name" value="Glyco_trans_8"/>
</dbReference>
<dbReference type="Proteomes" id="UP001189122">
    <property type="component" value="Unassembled WGS sequence"/>
</dbReference>
<evidence type="ECO:0000256" key="1">
    <source>
        <dbReference type="ARBA" id="ARBA00004877"/>
    </source>
</evidence>
<evidence type="ECO:0000313" key="6">
    <source>
        <dbReference type="Proteomes" id="UP001189122"/>
    </source>
</evidence>
<evidence type="ECO:0000256" key="2">
    <source>
        <dbReference type="ARBA" id="ARBA00006351"/>
    </source>
</evidence>
<organism evidence="5">
    <name type="scientific">Spirodela intermedia</name>
    <name type="common">Intermediate duckweed</name>
    <dbReference type="NCBI Taxonomy" id="51605"/>
    <lineage>
        <taxon>Eukaryota</taxon>
        <taxon>Viridiplantae</taxon>
        <taxon>Streptophyta</taxon>
        <taxon>Embryophyta</taxon>
        <taxon>Tracheophyta</taxon>
        <taxon>Spermatophyta</taxon>
        <taxon>Magnoliopsida</taxon>
        <taxon>Liliopsida</taxon>
        <taxon>Araceae</taxon>
        <taxon>Lemnoideae</taxon>
        <taxon>Spirodela</taxon>
    </lineage>
</organism>
<reference evidence="5 6" key="1">
    <citation type="submission" date="2019-12" db="EMBL/GenBank/DDBJ databases">
        <authorList>
            <person name="Scholz U."/>
            <person name="Mascher M."/>
            <person name="Fiebig A."/>
        </authorList>
    </citation>
    <scope>NUCLEOTIDE SEQUENCE</scope>
</reference>
<dbReference type="EMBL" id="CACRZD030000010">
    <property type="protein sequence ID" value="CAA6667265.1"/>
    <property type="molecule type" value="Genomic_DNA"/>
</dbReference>
<dbReference type="InterPro" id="IPR029044">
    <property type="entry name" value="Nucleotide-diphossugar_trans"/>
</dbReference>
<comment type="subcellular location">
    <subcellularLocation>
        <location evidence="4">Golgi apparatus membrane</location>
        <topology evidence="4">Single-pass type II membrane protein</topology>
    </subcellularLocation>
</comment>
<dbReference type="SUPFAM" id="SSF53448">
    <property type="entry name" value="Nucleotide-diphospho-sugar transferases"/>
    <property type="match status" value="1"/>
</dbReference>
<keyword evidence="6" id="KW-1185">Reference proteome</keyword>
<dbReference type="InterPro" id="IPR029993">
    <property type="entry name" value="GAUT"/>
</dbReference>
<protein>
    <recommendedName>
        <fullName evidence="4">Hexosyltransferase</fullName>
        <ecNumber evidence="4">2.4.1.-</ecNumber>
    </recommendedName>
</protein>
<dbReference type="GO" id="GO:0000139">
    <property type="term" value="C:Golgi membrane"/>
    <property type="evidence" value="ECO:0007669"/>
    <property type="project" value="UniProtKB-SubCell"/>
</dbReference>
<comment type="pathway">
    <text evidence="1 4">Glycan metabolism; pectin biosynthesis.</text>
</comment>
<dbReference type="Pfam" id="PF01501">
    <property type="entry name" value="Glyco_transf_8"/>
    <property type="match status" value="1"/>
</dbReference>
<name>A0A7I8JC00_SPIIN</name>
<dbReference type="EMBL" id="LR743597">
    <property type="protein sequence ID" value="CAA2628009.1"/>
    <property type="molecule type" value="Genomic_DNA"/>
</dbReference>
<dbReference type="AlphaFoldDB" id="A0A7I8JC00"/>